<evidence type="ECO:0000313" key="3">
    <source>
        <dbReference type="Proteomes" id="UP001066276"/>
    </source>
</evidence>
<evidence type="ECO:0000313" key="2">
    <source>
        <dbReference type="EMBL" id="KAJ1136944.1"/>
    </source>
</evidence>
<evidence type="ECO:0000256" key="1">
    <source>
        <dbReference type="SAM" id="MobiDB-lite"/>
    </source>
</evidence>
<keyword evidence="3" id="KW-1185">Reference proteome</keyword>
<feature type="region of interest" description="Disordered" evidence="1">
    <location>
        <begin position="1"/>
        <end position="114"/>
    </location>
</feature>
<gene>
    <name evidence="2" type="ORF">NDU88_003357</name>
</gene>
<reference evidence="2" key="1">
    <citation type="journal article" date="2022" name="bioRxiv">
        <title>Sequencing and chromosome-scale assembly of the giantPleurodeles waltlgenome.</title>
        <authorList>
            <person name="Brown T."/>
            <person name="Elewa A."/>
            <person name="Iarovenko S."/>
            <person name="Subramanian E."/>
            <person name="Araus A.J."/>
            <person name="Petzold A."/>
            <person name="Susuki M."/>
            <person name="Suzuki K.-i.T."/>
            <person name="Hayashi T."/>
            <person name="Toyoda A."/>
            <person name="Oliveira C."/>
            <person name="Osipova E."/>
            <person name="Leigh N.D."/>
            <person name="Simon A."/>
            <person name="Yun M.H."/>
        </authorList>
    </citation>
    <scope>NUCLEOTIDE SEQUENCE</scope>
    <source>
        <strain evidence="2">20211129_DDA</strain>
        <tissue evidence="2">Liver</tissue>
    </source>
</reference>
<dbReference type="Proteomes" id="UP001066276">
    <property type="component" value="Chromosome 6"/>
</dbReference>
<feature type="compositionally biased region" description="Basic and acidic residues" evidence="1">
    <location>
        <begin position="54"/>
        <end position="63"/>
    </location>
</feature>
<dbReference type="AlphaFoldDB" id="A0AAV7QBI7"/>
<comment type="caution">
    <text evidence="2">The sequence shown here is derived from an EMBL/GenBank/DDBJ whole genome shotgun (WGS) entry which is preliminary data.</text>
</comment>
<name>A0AAV7QBI7_PLEWA</name>
<accession>A0AAV7QBI7</accession>
<protein>
    <recommendedName>
        <fullName evidence="4">GAGE domain-containing protein</fullName>
    </recommendedName>
</protein>
<sequence length="114" mass="12213">MGSVTVRLPWTRPSGAPGVRLQTGKIPGALPVPRGTTAEGRDPEPEVFFTAPENAEKVEEKGPFKGPGAEEEGMPLRPPPRETTSTEEMTETQEKKIGTMEPSIGGDAQETAER</sequence>
<dbReference type="EMBL" id="JANPWB010000010">
    <property type="protein sequence ID" value="KAJ1136944.1"/>
    <property type="molecule type" value="Genomic_DNA"/>
</dbReference>
<organism evidence="2 3">
    <name type="scientific">Pleurodeles waltl</name>
    <name type="common">Iberian ribbed newt</name>
    <dbReference type="NCBI Taxonomy" id="8319"/>
    <lineage>
        <taxon>Eukaryota</taxon>
        <taxon>Metazoa</taxon>
        <taxon>Chordata</taxon>
        <taxon>Craniata</taxon>
        <taxon>Vertebrata</taxon>
        <taxon>Euteleostomi</taxon>
        <taxon>Amphibia</taxon>
        <taxon>Batrachia</taxon>
        <taxon>Caudata</taxon>
        <taxon>Salamandroidea</taxon>
        <taxon>Salamandridae</taxon>
        <taxon>Pleurodelinae</taxon>
        <taxon>Pleurodeles</taxon>
    </lineage>
</organism>
<evidence type="ECO:0008006" key="4">
    <source>
        <dbReference type="Google" id="ProtNLM"/>
    </source>
</evidence>
<proteinExistence type="predicted"/>